<keyword evidence="1" id="KW-1133">Transmembrane helix</keyword>
<dbReference type="Proteomes" id="UP000310016">
    <property type="component" value="Unassembled WGS sequence"/>
</dbReference>
<sequence length="82" mass="8735">MIWIPLVFGLIALMLSVVGLIFGLMAVPTINEKLGLVCILFPILVPLVCLLNYRKTKYASNFFLGGSGSLLLAGISAVIVLA</sequence>
<comment type="caution">
    <text evidence="2">The sequence shown here is derived from an EMBL/GenBank/DDBJ whole genome shotgun (WGS) entry which is preliminary data.</text>
</comment>
<gene>
    <name evidence="2" type="ORF">FAZ21_00980</name>
</gene>
<feature type="transmembrane region" description="Helical" evidence="1">
    <location>
        <begin position="6"/>
        <end position="27"/>
    </location>
</feature>
<evidence type="ECO:0000256" key="1">
    <source>
        <dbReference type="SAM" id="Phobius"/>
    </source>
</evidence>
<keyword evidence="1" id="KW-0472">Membrane</keyword>
<evidence type="ECO:0000313" key="2">
    <source>
        <dbReference type="EMBL" id="TJZ78890.1"/>
    </source>
</evidence>
<protein>
    <submittedName>
        <fullName evidence="2">Uncharacterized protein</fullName>
    </submittedName>
</protein>
<feature type="transmembrane region" description="Helical" evidence="1">
    <location>
        <begin position="59"/>
        <end position="81"/>
    </location>
</feature>
<feature type="transmembrane region" description="Helical" evidence="1">
    <location>
        <begin position="34"/>
        <end position="53"/>
    </location>
</feature>
<dbReference type="EMBL" id="SUMF01000001">
    <property type="protein sequence ID" value="TJZ78890.1"/>
    <property type="molecule type" value="Genomic_DNA"/>
</dbReference>
<reference evidence="2 3" key="1">
    <citation type="submission" date="2019-04" db="EMBL/GenBank/DDBJ databases">
        <title>Chitiniphilus eburnea sp. nov., a novel chitinolytic bacterium isolated from aquaculture sludge.</title>
        <authorList>
            <person name="Sheng M."/>
        </authorList>
    </citation>
    <scope>NUCLEOTIDE SEQUENCE [LARGE SCALE GENOMIC DNA]</scope>
    <source>
        <strain evidence="2 3">HX-2-15</strain>
    </source>
</reference>
<accession>A0A4U0QCM7</accession>
<keyword evidence="3" id="KW-1185">Reference proteome</keyword>
<dbReference type="AlphaFoldDB" id="A0A4U0QCM7"/>
<name>A0A4U0QCM7_9NEIS</name>
<evidence type="ECO:0000313" key="3">
    <source>
        <dbReference type="Proteomes" id="UP000310016"/>
    </source>
</evidence>
<dbReference type="RefSeq" id="WP_136771405.1">
    <property type="nucleotide sequence ID" value="NZ_CP156074.1"/>
</dbReference>
<dbReference type="OrthoDB" id="8617709at2"/>
<organism evidence="2 3">
    <name type="scientific">Chitiniphilus eburneus</name>
    <dbReference type="NCBI Taxonomy" id="2571148"/>
    <lineage>
        <taxon>Bacteria</taxon>
        <taxon>Pseudomonadati</taxon>
        <taxon>Pseudomonadota</taxon>
        <taxon>Betaproteobacteria</taxon>
        <taxon>Neisseriales</taxon>
        <taxon>Chitinibacteraceae</taxon>
        <taxon>Chitiniphilus</taxon>
    </lineage>
</organism>
<keyword evidence="1" id="KW-0812">Transmembrane</keyword>
<proteinExistence type="predicted"/>